<accession>K0SB69</accession>
<sequence>TILALGAGGETGWMAALSAGAGAGADPGVPSDRSVSLNRREQPPP</sequence>
<reference evidence="2 3" key="1">
    <citation type="journal article" date="2012" name="Genome Biol.">
        <title>Genome and low-iron response of an oceanic diatom adapted to chronic iron limitation.</title>
        <authorList>
            <person name="Lommer M."/>
            <person name="Specht M."/>
            <person name="Roy A.S."/>
            <person name="Kraemer L."/>
            <person name="Andreson R."/>
            <person name="Gutowska M.A."/>
            <person name="Wolf J."/>
            <person name="Bergner S.V."/>
            <person name="Schilhabel M.B."/>
            <person name="Klostermeier U.C."/>
            <person name="Beiko R.G."/>
            <person name="Rosenstiel P."/>
            <person name="Hippler M."/>
            <person name="Laroche J."/>
        </authorList>
    </citation>
    <scope>NUCLEOTIDE SEQUENCE [LARGE SCALE GENOMIC DNA]</scope>
    <source>
        <strain evidence="2 3">CCMP1005</strain>
    </source>
</reference>
<evidence type="ECO:0000313" key="2">
    <source>
        <dbReference type="EMBL" id="EJK58161.1"/>
    </source>
</evidence>
<gene>
    <name evidence="2" type="ORF">THAOC_21736</name>
</gene>
<organism evidence="2 3">
    <name type="scientific">Thalassiosira oceanica</name>
    <name type="common">Marine diatom</name>
    <dbReference type="NCBI Taxonomy" id="159749"/>
    <lineage>
        <taxon>Eukaryota</taxon>
        <taxon>Sar</taxon>
        <taxon>Stramenopiles</taxon>
        <taxon>Ochrophyta</taxon>
        <taxon>Bacillariophyta</taxon>
        <taxon>Coscinodiscophyceae</taxon>
        <taxon>Thalassiosirophycidae</taxon>
        <taxon>Thalassiosirales</taxon>
        <taxon>Thalassiosiraceae</taxon>
        <taxon>Thalassiosira</taxon>
    </lineage>
</organism>
<proteinExistence type="predicted"/>
<dbReference type="EMBL" id="AGNL01026043">
    <property type="protein sequence ID" value="EJK58161.1"/>
    <property type="molecule type" value="Genomic_DNA"/>
</dbReference>
<dbReference type="AlphaFoldDB" id="K0SB69"/>
<feature type="region of interest" description="Disordered" evidence="1">
    <location>
        <begin position="20"/>
        <end position="45"/>
    </location>
</feature>
<dbReference type="Proteomes" id="UP000266841">
    <property type="component" value="Unassembled WGS sequence"/>
</dbReference>
<comment type="caution">
    <text evidence="2">The sequence shown here is derived from an EMBL/GenBank/DDBJ whole genome shotgun (WGS) entry which is preliminary data.</text>
</comment>
<evidence type="ECO:0000313" key="3">
    <source>
        <dbReference type="Proteomes" id="UP000266841"/>
    </source>
</evidence>
<keyword evidence="3" id="KW-1185">Reference proteome</keyword>
<feature type="non-terminal residue" evidence="2">
    <location>
        <position position="1"/>
    </location>
</feature>
<name>K0SB69_THAOC</name>
<protein>
    <submittedName>
        <fullName evidence="2">Uncharacterized protein</fullName>
    </submittedName>
</protein>
<evidence type="ECO:0000256" key="1">
    <source>
        <dbReference type="SAM" id="MobiDB-lite"/>
    </source>
</evidence>